<protein>
    <submittedName>
        <fullName evidence="11">Peptidase S8</fullName>
    </submittedName>
</protein>
<evidence type="ECO:0000259" key="9">
    <source>
        <dbReference type="Pfam" id="PF00082"/>
    </source>
</evidence>
<evidence type="ECO:0000256" key="3">
    <source>
        <dbReference type="ARBA" id="ARBA00022729"/>
    </source>
</evidence>
<comment type="similarity">
    <text evidence="1 6 7">Belongs to the peptidase S8 family.</text>
</comment>
<comment type="caution">
    <text evidence="11">The sequence shown here is derived from an EMBL/GenBank/DDBJ whole genome shotgun (WGS) entry which is preliminary data.</text>
</comment>
<dbReference type="CDD" id="cd07493">
    <property type="entry name" value="Peptidases_S8_9"/>
    <property type="match status" value="1"/>
</dbReference>
<sequence length="535" mass="58513">MKKQLLLLLLVFTAVCSAQQDAWVYFTDKPDADYYFENPLEMLSQRALDRRAAQGIELDELDVPIHQEYIDGVTTATGITVMAKSKWLNALHVRGELSDIAALTTLEFVYSIEYADKSLNNPGRPAIASRQQEVNKTLDVQADFDYGMSTTQIQMLNGHVLHQQDFTGEGMIIAVMDSGFPGVNTAQPFQNLLNNNRILGGYNFVAATDDFYTGNQHGTFVLSTMGGYVEGALVGTAPDASYYLFVTEDTSSENPVEESYWVEAAEMADSLGADVINTSLGYYDFDNPNYDYTYEDLNGQTAFITRGANIAFTRGMICVTSAGNTGSTEKPYVEVPADAANVLTVGAVNYEEQRGSFSSIGPTFDGRLKPDVMAMGVAAIYSKTDGEISFGNGTSFSSPITAGLVACLWQALPEKTNTEIMDLIKGSADRFNNPDYDYGYGIPNFALALNELSVQELSKKDFVVYPNPAKDVFYIALPDDVNEASVTVYNSLGQVVLKQEVVANQAISLHGLSFGVYNYVVSSFDKSKTGRLIKQ</sequence>
<dbReference type="NCBIfam" id="TIGR04183">
    <property type="entry name" value="Por_Secre_tail"/>
    <property type="match status" value="1"/>
</dbReference>
<keyword evidence="12" id="KW-1185">Reference proteome</keyword>
<dbReference type="InterPro" id="IPR023828">
    <property type="entry name" value="Peptidase_S8_Ser-AS"/>
</dbReference>
<dbReference type="Gene3D" id="3.40.50.200">
    <property type="entry name" value="Peptidase S8/S53 domain"/>
    <property type="match status" value="1"/>
</dbReference>
<dbReference type="Pfam" id="PF18962">
    <property type="entry name" value="Por_Secre_tail"/>
    <property type="match status" value="1"/>
</dbReference>
<dbReference type="eggNOG" id="COG1404">
    <property type="taxonomic scope" value="Bacteria"/>
</dbReference>
<dbReference type="InterPro" id="IPR023827">
    <property type="entry name" value="Peptidase_S8_Asp-AS"/>
</dbReference>
<evidence type="ECO:0000256" key="7">
    <source>
        <dbReference type="RuleBase" id="RU003355"/>
    </source>
</evidence>
<dbReference type="STRING" id="1406840.Q763_05505"/>
<dbReference type="SUPFAM" id="SSF52743">
    <property type="entry name" value="Subtilisin-like"/>
    <property type="match status" value="1"/>
</dbReference>
<dbReference type="AlphaFoldDB" id="A0A0A2LT91"/>
<dbReference type="RefSeq" id="WP_035131959.1">
    <property type="nucleotide sequence ID" value="NZ_JRLV01000005.1"/>
</dbReference>
<keyword evidence="4 6" id="KW-0378">Hydrolase</keyword>
<feature type="active site" description="Charge relay system" evidence="6">
    <location>
        <position position="395"/>
    </location>
</feature>
<dbReference type="PROSITE" id="PS51892">
    <property type="entry name" value="SUBTILASE"/>
    <property type="match status" value="1"/>
</dbReference>
<keyword evidence="5 6" id="KW-0720">Serine protease</keyword>
<dbReference type="GO" id="GO:0004252">
    <property type="term" value="F:serine-type endopeptidase activity"/>
    <property type="evidence" value="ECO:0007669"/>
    <property type="project" value="UniProtKB-UniRule"/>
</dbReference>
<feature type="domain" description="Peptidase S8/S53" evidence="9">
    <location>
        <begin position="168"/>
        <end position="441"/>
    </location>
</feature>
<evidence type="ECO:0000313" key="11">
    <source>
        <dbReference type="EMBL" id="KGO82551.1"/>
    </source>
</evidence>
<feature type="domain" description="Secretion system C-terminal sorting" evidence="10">
    <location>
        <begin position="464"/>
        <end position="532"/>
    </location>
</feature>
<feature type="chain" id="PRO_5001990547" evidence="8">
    <location>
        <begin position="19"/>
        <end position="535"/>
    </location>
</feature>
<evidence type="ECO:0000256" key="8">
    <source>
        <dbReference type="SAM" id="SignalP"/>
    </source>
</evidence>
<dbReference type="InterPro" id="IPR000209">
    <property type="entry name" value="Peptidase_S8/S53_dom"/>
</dbReference>
<dbReference type="InterPro" id="IPR017317">
    <property type="entry name" value="Pept_S8_subtilisin_bacteroid-2"/>
</dbReference>
<dbReference type="PROSITE" id="PS00138">
    <property type="entry name" value="SUBTILASE_SER"/>
    <property type="match status" value="1"/>
</dbReference>
<evidence type="ECO:0000313" key="12">
    <source>
        <dbReference type="Proteomes" id="UP000030129"/>
    </source>
</evidence>
<keyword evidence="2 6" id="KW-0645">Protease</keyword>
<dbReference type="Pfam" id="PF00082">
    <property type="entry name" value="Peptidase_S8"/>
    <property type="match status" value="1"/>
</dbReference>
<proteinExistence type="inferred from homology"/>
<dbReference type="InterPro" id="IPR036852">
    <property type="entry name" value="Peptidase_S8/S53_dom_sf"/>
</dbReference>
<evidence type="ECO:0000256" key="5">
    <source>
        <dbReference type="ARBA" id="ARBA00022825"/>
    </source>
</evidence>
<feature type="active site" description="Charge relay system" evidence="6">
    <location>
        <position position="177"/>
    </location>
</feature>
<evidence type="ECO:0000256" key="1">
    <source>
        <dbReference type="ARBA" id="ARBA00011073"/>
    </source>
</evidence>
<evidence type="ECO:0000256" key="2">
    <source>
        <dbReference type="ARBA" id="ARBA00022670"/>
    </source>
</evidence>
<dbReference type="InterPro" id="IPR050131">
    <property type="entry name" value="Peptidase_S8_subtilisin-like"/>
</dbReference>
<evidence type="ECO:0000256" key="6">
    <source>
        <dbReference type="PROSITE-ProRule" id="PRU01240"/>
    </source>
</evidence>
<evidence type="ECO:0000259" key="10">
    <source>
        <dbReference type="Pfam" id="PF18962"/>
    </source>
</evidence>
<reference evidence="11 12" key="1">
    <citation type="submission" date="2013-09" db="EMBL/GenBank/DDBJ databases">
        <authorList>
            <person name="Zeng Z."/>
            <person name="Chen C."/>
        </authorList>
    </citation>
    <scope>NUCLEOTIDE SEQUENCE [LARGE SCALE GENOMIC DNA]</scope>
    <source>
        <strain evidence="11 12">F44-8</strain>
    </source>
</reference>
<dbReference type="PRINTS" id="PR00723">
    <property type="entry name" value="SUBTILISIN"/>
</dbReference>
<dbReference type="PIRSF" id="PIRSF037903">
    <property type="entry name" value="Subtilisin_rel_GFO_2223"/>
    <property type="match status" value="1"/>
</dbReference>
<dbReference type="EMBL" id="JRLV01000005">
    <property type="protein sequence ID" value="KGO82551.1"/>
    <property type="molecule type" value="Genomic_DNA"/>
</dbReference>
<organism evidence="11 12">
    <name type="scientific">Flavobacterium beibuense F44-8</name>
    <dbReference type="NCBI Taxonomy" id="1406840"/>
    <lineage>
        <taxon>Bacteria</taxon>
        <taxon>Pseudomonadati</taxon>
        <taxon>Bacteroidota</taxon>
        <taxon>Flavobacteriia</taxon>
        <taxon>Flavobacteriales</taxon>
        <taxon>Flavobacteriaceae</taxon>
        <taxon>Flavobacterium</taxon>
    </lineage>
</organism>
<gene>
    <name evidence="11" type="ORF">Q763_05505</name>
</gene>
<dbReference type="InterPro" id="IPR026444">
    <property type="entry name" value="Secre_tail"/>
</dbReference>
<dbReference type="GO" id="GO:0006508">
    <property type="term" value="P:proteolysis"/>
    <property type="evidence" value="ECO:0007669"/>
    <property type="project" value="UniProtKB-KW"/>
</dbReference>
<accession>A0A0A2LT91</accession>
<feature type="signal peptide" evidence="8">
    <location>
        <begin position="1"/>
        <end position="18"/>
    </location>
</feature>
<evidence type="ECO:0000256" key="4">
    <source>
        <dbReference type="ARBA" id="ARBA00022801"/>
    </source>
</evidence>
<dbReference type="Proteomes" id="UP000030129">
    <property type="component" value="Unassembled WGS sequence"/>
</dbReference>
<name>A0A0A2LT91_9FLAO</name>
<dbReference type="PROSITE" id="PS00136">
    <property type="entry name" value="SUBTILASE_ASP"/>
    <property type="match status" value="1"/>
</dbReference>
<dbReference type="PANTHER" id="PTHR43806:SF67">
    <property type="entry name" value="EGF-LIKE DOMAIN-CONTAINING PROTEIN"/>
    <property type="match status" value="1"/>
</dbReference>
<keyword evidence="3 8" id="KW-0732">Signal</keyword>
<dbReference type="PANTHER" id="PTHR43806">
    <property type="entry name" value="PEPTIDASE S8"/>
    <property type="match status" value="1"/>
</dbReference>
<feature type="active site" description="Charge relay system" evidence="6">
    <location>
        <position position="217"/>
    </location>
</feature>
<dbReference type="InterPro" id="IPR015500">
    <property type="entry name" value="Peptidase_S8_subtilisin-rel"/>
</dbReference>